<dbReference type="Pfam" id="PF00617">
    <property type="entry name" value="RasGEF"/>
    <property type="match status" value="1"/>
</dbReference>
<keyword evidence="7" id="KW-1185">Reference proteome</keyword>
<reference evidence="6 7" key="1">
    <citation type="journal article" date="2019" name="Sci. Rep.">
        <title>Comparative genomics of chytrid fungi reveal insights into the obligate biotrophic and pathogenic lifestyle of Synchytrium endobioticum.</title>
        <authorList>
            <person name="van de Vossenberg B.T.L.H."/>
            <person name="Warris S."/>
            <person name="Nguyen H.D.T."/>
            <person name="van Gent-Pelzer M.P.E."/>
            <person name="Joly D.L."/>
            <person name="van de Geest H.C."/>
            <person name="Bonants P.J.M."/>
            <person name="Smith D.S."/>
            <person name="Levesque C.A."/>
            <person name="van der Lee T.A.J."/>
        </authorList>
    </citation>
    <scope>NUCLEOTIDE SEQUENCE [LARGE SCALE GENOMIC DNA]</scope>
    <source>
        <strain evidence="6 7">CBS 809.83</strain>
    </source>
</reference>
<dbReference type="GO" id="GO:0005085">
    <property type="term" value="F:guanyl-nucleotide exchange factor activity"/>
    <property type="evidence" value="ECO:0007669"/>
    <property type="project" value="UniProtKB-KW"/>
</dbReference>
<evidence type="ECO:0000256" key="1">
    <source>
        <dbReference type="ARBA" id="ARBA00022658"/>
    </source>
</evidence>
<comment type="caution">
    <text evidence="6">The sequence shown here is derived from an EMBL/GenBank/DDBJ whole genome shotgun (WGS) entry which is preliminary data.</text>
</comment>
<dbReference type="CDD" id="cd00155">
    <property type="entry name" value="RasGEF"/>
    <property type="match status" value="1"/>
</dbReference>
<feature type="compositionally biased region" description="Polar residues" evidence="3">
    <location>
        <begin position="220"/>
        <end position="237"/>
    </location>
</feature>
<dbReference type="SUPFAM" id="SSF48366">
    <property type="entry name" value="Ras GEF"/>
    <property type="match status" value="1"/>
</dbReference>
<dbReference type="InterPro" id="IPR000651">
    <property type="entry name" value="Ras-like_Gua-exchang_fac_N"/>
</dbReference>
<gene>
    <name evidence="6" type="ORF">PhCBS80983_g05579</name>
</gene>
<evidence type="ECO:0008006" key="8">
    <source>
        <dbReference type="Google" id="ProtNLM"/>
    </source>
</evidence>
<dbReference type="InterPro" id="IPR036964">
    <property type="entry name" value="RASGEF_cat_dom_sf"/>
</dbReference>
<dbReference type="InterPro" id="IPR023578">
    <property type="entry name" value="Ras_GEF_dom_sf"/>
</dbReference>
<dbReference type="SMART" id="SM00147">
    <property type="entry name" value="RasGEF"/>
    <property type="match status" value="1"/>
</dbReference>
<feature type="compositionally biased region" description="Low complexity" evidence="3">
    <location>
        <begin position="281"/>
        <end position="293"/>
    </location>
</feature>
<dbReference type="GO" id="GO:0007265">
    <property type="term" value="P:Ras protein signal transduction"/>
    <property type="evidence" value="ECO:0007669"/>
    <property type="project" value="TreeGrafter"/>
</dbReference>
<dbReference type="Gene3D" id="1.20.870.10">
    <property type="entry name" value="Son of sevenless (SoS) protein Chain: S domain 1"/>
    <property type="match status" value="1"/>
</dbReference>
<evidence type="ECO:0000259" key="5">
    <source>
        <dbReference type="PROSITE" id="PS50212"/>
    </source>
</evidence>
<dbReference type="AlphaFoldDB" id="A0A507DVA0"/>
<evidence type="ECO:0000259" key="4">
    <source>
        <dbReference type="PROSITE" id="PS50009"/>
    </source>
</evidence>
<dbReference type="InterPro" id="IPR008937">
    <property type="entry name" value="Ras-like_GEF"/>
</dbReference>
<name>A0A507DVA0_9FUNG</name>
<dbReference type="Proteomes" id="UP000318582">
    <property type="component" value="Unassembled WGS sequence"/>
</dbReference>
<evidence type="ECO:0000313" key="7">
    <source>
        <dbReference type="Proteomes" id="UP000318582"/>
    </source>
</evidence>
<dbReference type="PROSITE" id="PS50009">
    <property type="entry name" value="RASGEF_CAT"/>
    <property type="match status" value="1"/>
</dbReference>
<dbReference type="CDD" id="cd06224">
    <property type="entry name" value="REM"/>
    <property type="match status" value="1"/>
</dbReference>
<proteinExistence type="predicted"/>
<accession>A0A507DVA0</accession>
<dbReference type="EMBL" id="QEAQ01000126">
    <property type="protein sequence ID" value="TPX55125.1"/>
    <property type="molecule type" value="Genomic_DNA"/>
</dbReference>
<feature type="compositionally biased region" description="Polar residues" evidence="3">
    <location>
        <begin position="267"/>
        <end position="280"/>
    </location>
</feature>
<feature type="domain" description="N-terminal Ras-GEF" evidence="5">
    <location>
        <begin position="826"/>
        <end position="960"/>
    </location>
</feature>
<dbReference type="Gene3D" id="1.10.840.10">
    <property type="entry name" value="Ras guanine-nucleotide exchange factors catalytic domain"/>
    <property type="match status" value="1"/>
</dbReference>
<dbReference type="PANTHER" id="PTHR23113:SF366">
    <property type="entry name" value="RAS GUANINE NUCLEOTIDE EXCHANGE FACTOR R"/>
    <property type="match status" value="1"/>
</dbReference>
<evidence type="ECO:0000256" key="2">
    <source>
        <dbReference type="PROSITE-ProRule" id="PRU00168"/>
    </source>
</evidence>
<feature type="region of interest" description="Disordered" evidence="3">
    <location>
        <begin position="217"/>
        <end position="313"/>
    </location>
</feature>
<feature type="region of interest" description="Disordered" evidence="3">
    <location>
        <begin position="766"/>
        <end position="826"/>
    </location>
</feature>
<protein>
    <recommendedName>
        <fullName evidence="8">Ras-GEF domain-containing protein</fullName>
    </recommendedName>
</protein>
<evidence type="ECO:0000313" key="6">
    <source>
        <dbReference type="EMBL" id="TPX55125.1"/>
    </source>
</evidence>
<dbReference type="GO" id="GO:0005886">
    <property type="term" value="C:plasma membrane"/>
    <property type="evidence" value="ECO:0007669"/>
    <property type="project" value="TreeGrafter"/>
</dbReference>
<sequence length="1213" mass="135031">MQNEAFDGEGGRRNVNVYGSMPTSSFMHEISLPQYGYGNDHGPISESVGGESILNENVENDPHALFGLSPPAVASQPIIRRDVGAPVRKGLPHSSSFMADRIAMKRGESDGNLLSGGLHQHVMRGAVMGIDEMTHAHARSNSADLLTLVSSRNTLSRKNTMRIRETLSRRGDSIASLFRSKSSTAAPDGDSRGNPPSTTMSDHYLHQLPFDDRDRKASVDSANLNSAGSTSRMQGWGSTLMRKARGTVAPETPPPPPPLLKKKRASSPGQSTMGRSSTNRSNISDVGSQSSDSSYKRYSTDGGDGEDDGDLDSTMCSIDDLQQWISTSSLGSLYVPKTLQMFVEHRGESMHTKVQSHGTVSDAIQGMLADMVVASGGNFHVENDRFGYRLCKLDRQVPGVRIWMDAGAILGSYDFMSGDEVRLRHVTDVEQTTVIVPPSTTPHPFKYGFNMLVKDAVASLKAAHLPSEDEGRYGLYYPRLGIWLEDSRTVFSYDLQPEKSLELRALANQFLLRIYISEFDQKIALKVLPGLRASDVIAMIHYQLRNRKLTLAHLGGRYGLFIPSRKTWMKESATLGEYETVGSEDVQYKLQYELVSIRLDLPPPTHSRIHDSSQTIQTPHPPSPLALLVDNVTTVETLVETIGLSNPLAAQDTFLLFSPAGDRCNEKDLVWTAMKDLAAGDALRYRAMPKKVILSNTLDKDVKLDLDIDYSRPVAVSLPFMCRRFGVRKEDVDGIHTVDGKVVDLSRSLDEQCITPGTKLIVQVSPSAGPRYSCSPTSPSSDALQVQQQRPSPTTAAPPTPGSSEGTNIWEDDGPDDIQLTKDASGKSMIGSGTLNRLIERLTDEKGEGTSIYLEYVRTFLLTYQSFATGALVLRKLIERYHAPRNRKSTFASYDHFRLTIQLRVCNVFLQWVKRHPNDFIKPKDGKEFWEDAMRFTENVLAWDQSALARQIRRNLVKMKDGTHPALAKHLVIKSSGRGEIDPRRLSVFRYPVDEIAQQLTIIEHAFLADILPAELLNQAWSKPDAEIKAPNINALTRRFNAVACWTAKSVLEMKTPRARAKRVSLLIDIASHLLTLNNFSTLMAVIAGLNKAAISRLKMTFKEVGSKNLKKLNEMERLMTAEGSYRNYRSHIKTVTRPLTYMEDGNPDFIAHRINFTKRQMISGVINEIVSYQQVSYTDIKVLDELYHIIARLPAATDEYEKILWSESKKRE</sequence>
<dbReference type="STRING" id="109895.A0A507DVA0"/>
<keyword evidence="1 2" id="KW-0344">Guanine-nucleotide releasing factor</keyword>
<feature type="domain" description="Ras-GEF" evidence="4">
    <location>
        <begin position="992"/>
        <end position="1210"/>
    </location>
</feature>
<dbReference type="Pfam" id="PF00618">
    <property type="entry name" value="RasGEF_N"/>
    <property type="match status" value="1"/>
</dbReference>
<dbReference type="SMART" id="SM00229">
    <property type="entry name" value="RasGEFN"/>
    <property type="match status" value="1"/>
</dbReference>
<dbReference type="PANTHER" id="PTHR23113">
    <property type="entry name" value="GUANINE NUCLEOTIDE EXCHANGE FACTOR"/>
    <property type="match status" value="1"/>
</dbReference>
<dbReference type="PROSITE" id="PS50212">
    <property type="entry name" value="RASGEF_NTER"/>
    <property type="match status" value="1"/>
</dbReference>
<dbReference type="InterPro" id="IPR001895">
    <property type="entry name" value="RASGEF_cat_dom"/>
</dbReference>
<organism evidence="6 7">
    <name type="scientific">Powellomyces hirtus</name>
    <dbReference type="NCBI Taxonomy" id="109895"/>
    <lineage>
        <taxon>Eukaryota</taxon>
        <taxon>Fungi</taxon>
        <taxon>Fungi incertae sedis</taxon>
        <taxon>Chytridiomycota</taxon>
        <taxon>Chytridiomycota incertae sedis</taxon>
        <taxon>Chytridiomycetes</taxon>
        <taxon>Spizellomycetales</taxon>
        <taxon>Powellomycetaceae</taxon>
        <taxon>Powellomyces</taxon>
    </lineage>
</organism>
<evidence type="ECO:0000256" key="3">
    <source>
        <dbReference type="SAM" id="MobiDB-lite"/>
    </source>
</evidence>
<feature type="region of interest" description="Disordered" evidence="3">
    <location>
        <begin position="174"/>
        <end position="204"/>
    </location>
</feature>
<feature type="compositionally biased region" description="Polar residues" evidence="3">
    <location>
        <begin position="774"/>
        <end position="790"/>
    </location>
</feature>